<dbReference type="SUPFAM" id="SSF117892">
    <property type="entry name" value="Band 7/SPFH domain"/>
    <property type="match status" value="1"/>
</dbReference>
<comment type="similarity">
    <text evidence="1">Belongs to the band 7/mec-2 family.</text>
</comment>
<organism evidence="4">
    <name type="scientific">Lichtheimia ramosa</name>
    <dbReference type="NCBI Taxonomy" id="688394"/>
    <lineage>
        <taxon>Eukaryota</taxon>
        <taxon>Fungi</taxon>
        <taxon>Fungi incertae sedis</taxon>
        <taxon>Mucoromycota</taxon>
        <taxon>Mucoromycotina</taxon>
        <taxon>Mucoromycetes</taxon>
        <taxon>Mucorales</taxon>
        <taxon>Lichtheimiaceae</taxon>
        <taxon>Lichtheimia</taxon>
    </lineage>
</organism>
<dbReference type="GO" id="GO:0005886">
    <property type="term" value="C:plasma membrane"/>
    <property type="evidence" value="ECO:0007669"/>
    <property type="project" value="InterPro"/>
</dbReference>
<dbReference type="PANTHER" id="PTHR10264">
    <property type="entry name" value="BAND 7 PROTEIN-RELATED"/>
    <property type="match status" value="1"/>
</dbReference>
<dbReference type="CDD" id="cd13437">
    <property type="entry name" value="SPFH_alloslipin"/>
    <property type="match status" value="1"/>
</dbReference>
<feature type="domain" description="Band 7" evidence="3">
    <location>
        <begin position="79"/>
        <end position="257"/>
    </location>
</feature>
<dbReference type="InterPro" id="IPR001107">
    <property type="entry name" value="Band_7"/>
</dbReference>
<evidence type="ECO:0000313" key="4">
    <source>
        <dbReference type="EMBL" id="CDS03925.1"/>
    </source>
</evidence>
<evidence type="ECO:0000256" key="1">
    <source>
        <dbReference type="ARBA" id="ARBA00008164"/>
    </source>
</evidence>
<evidence type="ECO:0000256" key="2">
    <source>
        <dbReference type="SAM" id="MobiDB-lite"/>
    </source>
</evidence>
<name>A0A077WAZ6_9FUNG</name>
<dbReference type="PANTHER" id="PTHR10264:SF19">
    <property type="entry name" value="AT06885P-RELATED"/>
    <property type="match status" value="1"/>
</dbReference>
<gene>
    <name evidence="4" type="ORF">LRAMOSA06880</name>
</gene>
<dbReference type="EMBL" id="LK023314">
    <property type="protein sequence ID" value="CDS03925.1"/>
    <property type="molecule type" value="Genomic_DNA"/>
</dbReference>
<dbReference type="Gene3D" id="6.10.250.2090">
    <property type="match status" value="1"/>
</dbReference>
<dbReference type="AlphaFoldDB" id="A0A077WAZ6"/>
<accession>A0A077WAZ6</accession>
<proteinExistence type="inferred from homology"/>
<dbReference type="InterPro" id="IPR043202">
    <property type="entry name" value="Band-7_stomatin-like"/>
</dbReference>
<reference evidence="4" key="1">
    <citation type="journal article" date="2014" name="Genome Announc.">
        <title>De novo whole-genome sequence and genome annotation of Lichtheimia ramosa.</title>
        <authorList>
            <person name="Linde J."/>
            <person name="Schwartze V."/>
            <person name="Binder U."/>
            <person name="Lass-Florl C."/>
            <person name="Voigt K."/>
            <person name="Horn F."/>
        </authorList>
    </citation>
    <scope>NUCLEOTIDE SEQUENCE</scope>
    <source>
        <strain evidence="4">JMRC FSU:6197</strain>
    </source>
</reference>
<dbReference type="SMART" id="SM00244">
    <property type="entry name" value="PHB"/>
    <property type="match status" value="1"/>
</dbReference>
<evidence type="ECO:0000259" key="3">
    <source>
        <dbReference type="SMART" id="SM00244"/>
    </source>
</evidence>
<dbReference type="Gene3D" id="3.30.479.30">
    <property type="entry name" value="Band 7 domain"/>
    <property type="match status" value="1"/>
</dbReference>
<protein>
    <recommendedName>
        <fullName evidence="3">Band 7 domain-containing protein</fullName>
    </recommendedName>
</protein>
<sequence length="337" mass="37291">MQTYTEPSGSAVLNQHPPYKDNDDDDDVPGIKKQDVETTFAQNYGLADIYHGTYGTLMTALGDVLGLMGSIPCCICCPNPFKRVHQGTVGLVSRFGKCYRIVDPGLVKVNPVTESLKRVDVTIQITDVPKQDVMTKDNCSIKLQSVLYWRVVAPYEAEFGVANVSMALIERCVSSCITSSAFRFMLDIHHIRARTVLRNVCGQHTLQDLIENRDAVSREIQKTMNPAALNWGVEIEATLVKDIDISEELQESLSSAAQAKRLGESRVITSEAEVESAKLMREAADILSTPAAMQIRYLETLSSMSRAGHGPKTIFMPLNHNRIDNETTTTNHLTLSQ</sequence>
<feature type="compositionally biased region" description="Polar residues" evidence="2">
    <location>
        <begin position="1"/>
        <end position="13"/>
    </location>
</feature>
<dbReference type="OrthoDB" id="2105077at2759"/>
<dbReference type="InterPro" id="IPR036013">
    <property type="entry name" value="Band_7/SPFH_dom_sf"/>
</dbReference>
<feature type="region of interest" description="Disordered" evidence="2">
    <location>
        <begin position="1"/>
        <end position="31"/>
    </location>
</feature>
<dbReference type="Pfam" id="PF01145">
    <property type="entry name" value="Band_7"/>
    <property type="match status" value="1"/>
</dbReference>